<dbReference type="GO" id="GO:0009166">
    <property type="term" value="P:nucleotide catabolic process"/>
    <property type="evidence" value="ECO:0007669"/>
    <property type="project" value="InterPro"/>
</dbReference>
<keyword evidence="3 6" id="KW-0732">Signal</keyword>
<dbReference type="PROSITE" id="PS00786">
    <property type="entry name" value="5_NUCLEOTIDASE_2"/>
    <property type="match status" value="1"/>
</dbReference>
<dbReference type="EMBL" id="AACS02000002">
    <property type="protein sequence ID" value="EAU80734.1"/>
    <property type="molecule type" value="Genomic_DNA"/>
</dbReference>
<dbReference type="GO" id="GO:0000166">
    <property type="term" value="F:nucleotide binding"/>
    <property type="evidence" value="ECO:0007669"/>
    <property type="project" value="UniProtKB-KW"/>
</dbReference>
<dbReference type="STRING" id="240176.A8PFS4"/>
<dbReference type="InParanoid" id="A8PFS4"/>
<evidence type="ECO:0000256" key="4">
    <source>
        <dbReference type="ARBA" id="ARBA00022741"/>
    </source>
</evidence>
<dbReference type="RefSeq" id="XP_001841000.1">
    <property type="nucleotide sequence ID" value="XM_001840948.1"/>
</dbReference>
<organism evidence="9 10">
    <name type="scientific">Coprinopsis cinerea (strain Okayama-7 / 130 / ATCC MYA-4618 / FGSC 9003)</name>
    <name type="common">Inky cap fungus</name>
    <name type="synonym">Hormographiella aspergillata</name>
    <dbReference type="NCBI Taxonomy" id="240176"/>
    <lineage>
        <taxon>Eukaryota</taxon>
        <taxon>Fungi</taxon>
        <taxon>Dikarya</taxon>
        <taxon>Basidiomycota</taxon>
        <taxon>Agaricomycotina</taxon>
        <taxon>Agaricomycetes</taxon>
        <taxon>Agaricomycetidae</taxon>
        <taxon>Agaricales</taxon>
        <taxon>Agaricineae</taxon>
        <taxon>Psathyrellaceae</taxon>
        <taxon>Coprinopsis</taxon>
    </lineage>
</organism>
<dbReference type="InterPro" id="IPR036907">
    <property type="entry name" value="5'-Nucleotdase_C_sf"/>
</dbReference>
<comment type="similarity">
    <text evidence="1 6">Belongs to the 5'-nucleotidase family.</text>
</comment>
<dbReference type="GO" id="GO:0046872">
    <property type="term" value="F:metal ion binding"/>
    <property type="evidence" value="ECO:0007669"/>
    <property type="project" value="UniProtKB-KW"/>
</dbReference>
<dbReference type="InterPro" id="IPR004843">
    <property type="entry name" value="Calcineurin-like_PHP"/>
</dbReference>
<keyword evidence="4 6" id="KW-0547">Nucleotide-binding</keyword>
<evidence type="ECO:0000256" key="2">
    <source>
        <dbReference type="ARBA" id="ARBA00022723"/>
    </source>
</evidence>
<proteinExistence type="inferred from homology"/>
<accession>A8PFS4</accession>
<keyword evidence="10" id="KW-1185">Reference proteome</keyword>
<dbReference type="GeneID" id="6017659"/>
<evidence type="ECO:0000256" key="5">
    <source>
        <dbReference type="ARBA" id="ARBA00022801"/>
    </source>
</evidence>
<dbReference type="Proteomes" id="UP000001861">
    <property type="component" value="Unassembled WGS sequence"/>
</dbReference>
<keyword evidence="5 6" id="KW-0378">Hydrolase</keyword>
<feature type="domain" description="5'-Nucleotidase C-terminal" evidence="8">
    <location>
        <begin position="398"/>
        <end position="576"/>
    </location>
</feature>
<dbReference type="CDD" id="cd07409">
    <property type="entry name" value="MPP_CD73_N"/>
    <property type="match status" value="1"/>
</dbReference>
<evidence type="ECO:0000313" key="9">
    <source>
        <dbReference type="EMBL" id="EAU80734.1"/>
    </source>
</evidence>
<dbReference type="Gene3D" id="3.90.780.10">
    <property type="entry name" value="5'-Nucleotidase, C-terminal domain"/>
    <property type="match status" value="1"/>
</dbReference>
<gene>
    <name evidence="9" type="ORF">CC1G_04844</name>
</gene>
<sequence length="631" mass="69219">MRPFGQLSSLLLLLSLHSNLELVGAEPQVGVDRLISRHYYEEPPAPSFLRRAFDAFAERILVKRGSGFANGGDESNAGKDSQGRLKTRTNYELTFYHLNDVHAHLDEFRPSGSACTDPSRECVGGYPRVKALLDKQRPTKRNSLLLNAGDEFQGTLFYTLYKGTAISSILNQLGFDAFVLGNHEFDDGDDLLADFCRNLTFPTIASNIRTTNRDLARQLVPYKVWDKHQLAVIGLTTEATKTISRPGEGTTFEDPIEAAKRTVTFIKRYHRNVKRIVALTHIGYERDIELAKQTTGISLIVGGHSHTLLGDMPNALGPYPTIVDNAAGEEVFVVTSFRWGEYLGYIDVEYDQRGRIVRYEGAPIHLTNTDNSTKAEDPKLKAEVQRWADGFAPFGRTVVGFTELPLDQTTCQFGECTLGDLIGDALAAMSPSNTTSPIGNHTTPPSDTTFAGGIMNAGGIRASIDGPGNVTLQQVLETFPFGNSVVELTFTGRELWRIFEGIVSRQNLDNDQPVTSFVQVSSSIRFSADVSRPVGERLLSLSVANGDVIDGESGENSEKRYVVATIDYLATGGDNFWPAKGSGEFATLDTIDAVFIEYFRSLGRDTEDGIGRVRVELDGRITVSGLPAILP</sequence>
<evidence type="ECO:0000259" key="8">
    <source>
        <dbReference type="Pfam" id="PF02872"/>
    </source>
</evidence>
<feature type="chain" id="PRO_5005121998" evidence="6">
    <location>
        <begin position="26"/>
        <end position="631"/>
    </location>
</feature>
<comment type="caution">
    <text evidence="9">The sequence shown here is derived from an EMBL/GenBank/DDBJ whole genome shotgun (WGS) entry which is preliminary data.</text>
</comment>
<evidence type="ECO:0000256" key="1">
    <source>
        <dbReference type="ARBA" id="ARBA00006654"/>
    </source>
</evidence>
<dbReference type="PRINTS" id="PR01607">
    <property type="entry name" value="APYRASEFAMLY"/>
</dbReference>
<dbReference type="SUPFAM" id="SSF56300">
    <property type="entry name" value="Metallo-dependent phosphatases"/>
    <property type="match status" value="1"/>
</dbReference>
<evidence type="ECO:0000256" key="3">
    <source>
        <dbReference type="ARBA" id="ARBA00022729"/>
    </source>
</evidence>
<dbReference type="InterPro" id="IPR029052">
    <property type="entry name" value="Metallo-depent_PP-like"/>
</dbReference>
<protein>
    <submittedName>
        <fullName evidence="9">5'-nucleotidase</fullName>
    </submittedName>
</protein>
<dbReference type="OrthoDB" id="7722975at2759"/>
<evidence type="ECO:0000259" key="7">
    <source>
        <dbReference type="Pfam" id="PF00149"/>
    </source>
</evidence>
<dbReference type="VEuPathDB" id="FungiDB:CC1G_04844"/>
<feature type="signal peptide" evidence="6">
    <location>
        <begin position="1"/>
        <end position="25"/>
    </location>
</feature>
<dbReference type="InterPro" id="IPR008334">
    <property type="entry name" value="5'-Nucleotdase_C"/>
</dbReference>
<evidence type="ECO:0000256" key="6">
    <source>
        <dbReference type="RuleBase" id="RU362119"/>
    </source>
</evidence>
<dbReference type="PANTHER" id="PTHR11575">
    <property type="entry name" value="5'-NUCLEOTIDASE-RELATED"/>
    <property type="match status" value="1"/>
</dbReference>
<feature type="domain" description="Calcineurin-like phosphoesterase" evidence="7">
    <location>
        <begin position="94"/>
        <end position="307"/>
    </location>
</feature>
<dbReference type="AlphaFoldDB" id="A8PFS4"/>
<reference evidence="9 10" key="1">
    <citation type="journal article" date="2010" name="Proc. Natl. Acad. Sci. U.S.A.">
        <title>Insights into evolution of multicellular fungi from the assembled chromosomes of the mushroom Coprinopsis cinerea (Coprinus cinereus).</title>
        <authorList>
            <person name="Stajich J.E."/>
            <person name="Wilke S.K."/>
            <person name="Ahren D."/>
            <person name="Au C.H."/>
            <person name="Birren B.W."/>
            <person name="Borodovsky M."/>
            <person name="Burns C."/>
            <person name="Canback B."/>
            <person name="Casselton L.A."/>
            <person name="Cheng C.K."/>
            <person name="Deng J."/>
            <person name="Dietrich F.S."/>
            <person name="Fargo D.C."/>
            <person name="Farman M.L."/>
            <person name="Gathman A.C."/>
            <person name="Goldberg J."/>
            <person name="Guigo R."/>
            <person name="Hoegger P.J."/>
            <person name="Hooker J.B."/>
            <person name="Huggins A."/>
            <person name="James T.Y."/>
            <person name="Kamada T."/>
            <person name="Kilaru S."/>
            <person name="Kodira C."/>
            <person name="Kues U."/>
            <person name="Kupfer D."/>
            <person name="Kwan H.S."/>
            <person name="Lomsadze A."/>
            <person name="Li W."/>
            <person name="Lilly W.W."/>
            <person name="Ma L.J."/>
            <person name="Mackey A.J."/>
            <person name="Manning G."/>
            <person name="Martin F."/>
            <person name="Muraguchi H."/>
            <person name="Natvig D.O."/>
            <person name="Palmerini H."/>
            <person name="Ramesh M.A."/>
            <person name="Rehmeyer C.J."/>
            <person name="Roe B.A."/>
            <person name="Shenoy N."/>
            <person name="Stanke M."/>
            <person name="Ter-Hovhannisyan V."/>
            <person name="Tunlid A."/>
            <person name="Velagapudi R."/>
            <person name="Vision T.J."/>
            <person name="Zeng Q."/>
            <person name="Zolan M.E."/>
            <person name="Pukkila P.J."/>
        </authorList>
    </citation>
    <scope>NUCLEOTIDE SEQUENCE [LARGE SCALE GENOMIC DNA]</scope>
    <source>
        <strain evidence="10">Okayama-7 / 130 / ATCC MYA-4618 / FGSC 9003</strain>
    </source>
</reference>
<dbReference type="InterPro" id="IPR006146">
    <property type="entry name" value="5'-Nucleotdase_CS"/>
</dbReference>
<evidence type="ECO:0000313" key="10">
    <source>
        <dbReference type="Proteomes" id="UP000001861"/>
    </source>
</evidence>
<dbReference type="Gene3D" id="3.60.21.10">
    <property type="match status" value="1"/>
</dbReference>
<dbReference type="Pfam" id="PF00149">
    <property type="entry name" value="Metallophos"/>
    <property type="match status" value="1"/>
</dbReference>
<dbReference type="FunFam" id="3.60.21.10:FF:000020">
    <property type="entry name" value="NT5E isoform 4"/>
    <property type="match status" value="1"/>
</dbReference>
<dbReference type="SUPFAM" id="SSF55816">
    <property type="entry name" value="5'-nucleotidase (syn. UDP-sugar hydrolase), C-terminal domain"/>
    <property type="match status" value="1"/>
</dbReference>
<dbReference type="eggNOG" id="KOG4419">
    <property type="taxonomic scope" value="Eukaryota"/>
</dbReference>
<dbReference type="InterPro" id="IPR006179">
    <property type="entry name" value="5_nucleotidase/apyrase"/>
</dbReference>
<dbReference type="KEGG" id="cci:CC1G_04844"/>
<keyword evidence="2" id="KW-0479">Metal-binding</keyword>
<dbReference type="PANTHER" id="PTHR11575:SF24">
    <property type="entry name" value="5'-NUCLEOTIDASE"/>
    <property type="match status" value="1"/>
</dbReference>
<name>A8PFS4_COPC7</name>
<dbReference type="Pfam" id="PF02872">
    <property type="entry name" value="5_nucleotid_C"/>
    <property type="match status" value="1"/>
</dbReference>
<dbReference type="GO" id="GO:0016788">
    <property type="term" value="F:hydrolase activity, acting on ester bonds"/>
    <property type="evidence" value="ECO:0007669"/>
    <property type="project" value="InterPro"/>
</dbReference>
<dbReference type="OMA" id="NYDCDSP"/>